<dbReference type="SUPFAM" id="SSF82866">
    <property type="entry name" value="Multidrug efflux transporter AcrB transmembrane domain"/>
    <property type="match status" value="2"/>
</dbReference>
<keyword evidence="4" id="KW-1185">Reference proteome</keyword>
<dbReference type="PRINTS" id="PR00702">
    <property type="entry name" value="ACRIFLAVINRP"/>
</dbReference>
<keyword evidence="2" id="KW-0812">Transmembrane</keyword>
<feature type="compositionally biased region" description="Basic and acidic residues" evidence="1">
    <location>
        <begin position="1132"/>
        <end position="1144"/>
    </location>
</feature>
<dbReference type="PANTHER" id="PTHR32063:SF0">
    <property type="entry name" value="SWARMING MOTILITY PROTEIN SWRC"/>
    <property type="match status" value="1"/>
</dbReference>
<dbReference type="SUPFAM" id="SSF82714">
    <property type="entry name" value="Multidrug efflux transporter AcrB TolC docking domain, DN and DC subdomains"/>
    <property type="match status" value="2"/>
</dbReference>
<evidence type="ECO:0000313" key="3">
    <source>
        <dbReference type="EMBL" id="QHJ10417.1"/>
    </source>
</evidence>
<feature type="transmembrane region" description="Helical" evidence="2">
    <location>
        <begin position="351"/>
        <end position="368"/>
    </location>
</feature>
<feature type="transmembrane region" description="Helical" evidence="2">
    <location>
        <begin position="1009"/>
        <end position="1032"/>
    </location>
</feature>
<dbReference type="SUPFAM" id="SSF82693">
    <property type="entry name" value="Multidrug efflux transporter AcrB pore domain, PN1, PN2, PC1 and PC2 subdomains"/>
    <property type="match status" value="1"/>
</dbReference>
<feature type="transmembrane region" description="Helical" evidence="2">
    <location>
        <begin position="629"/>
        <end position="648"/>
    </location>
</feature>
<dbReference type="Gene3D" id="3.30.70.1320">
    <property type="entry name" value="Multidrug efflux transporter AcrB pore domain like"/>
    <property type="match status" value="1"/>
</dbReference>
<feature type="transmembrane region" description="Helical" evidence="2">
    <location>
        <begin position="1060"/>
        <end position="1078"/>
    </location>
</feature>
<dbReference type="InterPro" id="IPR027463">
    <property type="entry name" value="AcrB_DN_DC_subdom"/>
</dbReference>
<proteinExistence type="predicted"/>
<dbReference type="PANTHER" id="PTHR32063">
    <property type="match status" value="1"/>
</dbReference>
<evidence type="ECO:0000256" key="2">
    <source>
        <dbReference type="SAM" id="Phobius"/>
    </source>
</evidence>
<evidence type="ECO:0000313" key="4">
    <source>
        <dbReference type="Proteomes" id="UP000464524"/>
    </source>
</evidence>
<evidence type="ECO:0000256" key="1">
    <source>
        <dbReference type="SAM" id="MobiDB-lite"/>
    </source>
</evidence>
<dbReference type="GO" id="GO:0042910">
    <property type="term" value="F:xenobiotic transmembrane transporter activity"/>
    <property type="evidence" value="ECO:0007669"/>
    <property type="project" value="TreeGrafter"/>
</dbReference>
<feature type="transmembrane region" description="Helical" evidence="2">
    <location>
        <begin position="375"/>
        <end position="393"/>
    </location>
</feature>
<dbReference type="EMBL" id="CP047656">
    <property type="protein sequence ID" value="QHJ10417.1"/>
    <property type="molecule type" value="Genomic_DNA"/>
</dbReference>
<dbReference type="Proteomes" id="UP000464524">
    <property type="component" value="Chromosome"/>
</dbReference>
<dbReference type="Gene3D" id="3.30.2090.10">
    <property type="entry name" value="Multidrug efflux transporter AcrB TolC docking domain, DN and DC subdomains"/>
    <property type="match status" value="2"/>
</dbReference>
<dbReference type="Pfam" id="PF00873">
    <property type="entry name" value="ACR_tran"/>
    <property type="match status" value="2"/>
</dbReference>
<dbReference type="Gene3D" id="3.30.70.1440">
    <property type="entry name" value="Multidrug efflux transporter AcrB pore domain"/>
    <property type="match status" value="1"/>
</dbReference>
<dbReference type="InterPro" id="IPR001036">
    <property type="entry name" value="Acrflvin-R"/>
</dbReference>
<feature type="transmembrane region" description="Helical" evidence="2">
    <location>
        <begin position="562"/>
        <end position="582"/>
    </location>
</feature>
<feature type="transmembrane region" description="Helical" evidence="2">
    <location>
        <begin position="956"/>
        <end position="974"/>
    </location>
</feature>
<feature type="transmembrane region" description="Helical" evidence="2">
    <location>
        <begin position="12"/>
        <end position="34"/>
    </location>
</feature>
<feature type="transmembrane region" description="Helical" evidence="2">
    <location>
        <begin position="1090"/>
        <end position="1114"/>
    </location>
</feature>
<dbReference type="Gene3D" id="1.20.1640.10">
    <property type="entry name" value="Multidrug efflux transporter AcrB transmembrane domain"/>
    <property type="match status" value="3"/>
</dbReference>
<name>A0A857JHL2_9ALTE</name>
<sequence>MNIVDIAVKRPVAVWMFTFAVVLFGMVSLSRLAINLLPELSYPTLTIRTDYAGAAPGEIEQLVSKPIEESIGVVKGVRKVTSSSTSGQSDVLLEFEWGTDMDMASLEVREKLDILILPLDVEKPVLLRFNPSLDPVMRLGFGFSHHAVNAVSNDESQAPALDVHGMKRLREYAEQQIKRKLESISGVASIKIGGGLESEIQVLVDQQKASQLAIPMSEIIKRLKEENVNAAGGRVEDGSQAYTVRTLNQFTRIADMQDVFIARRDNKNIRLGDIAVIQDAYKERDSVTRFDGLEGVEIAVYKEGDANTVQVAQNVNNALRQLEGALPENYTIQLIYDQSVFIANAIDDVKSAGVIGGILAMFVLYLFLRNIWPTLIISISIPVSIIATFNLMYGNNISLNIMSLGGIALAIGLLVDNAIVVLENIERHKKTEADIHQAAAKGTKQVSMAIIASTLTTMAVFFPLVFVKGIAGQLFADQALTVTFALGASLIVALTVIPMLAARERHSSNPKSGESQVAIDDNMANSLDLSQTGLQVNAKLDPHQDSPTETSKLGPVKRVFQLLSLPFVWLARGVFYYFPLVISTSVLVVFRGVAKTLSFILKPVLWLFERLMGSTTLGYSSLLKRALQAPVLLLMAMVAISASALFLVPKLGMELIPSMSQGEFYVELTLPNGSPLTHTDKTLSDLSLFTAAQVGVKRTYSLAGTGSLMNASASQGGENWGKLNVVMHSDSSEQQLLQVQDKMRAYLSKQAGVQAEFGQPELFSFSAPLSIDLMGYNLASLGRHSAALVETLQQDSRFSDVTSSLVRGTPELKITFDHAKLAQLGLSAPQVSTLINAKVGGEIASQFNQDDRKIDILVRSLNTQRDSIEDIGRIIVNPDAERAIALNAVATLSMSIGPSEITRIGQQRVAVISANLAYGDLSEAVEAANRHIRDMQLPLTMQARVAGQSEEMKTSFASLQFALALAIFLVYLVMASQFESLLHPLLILLTVPLACAGSIYGLFITQTHISVVVFIGLIMLAGIVVNNAIVLIDRINQLRTEGVAKSQAILDAAQNRLRPILMTTLTTSLGLLPMALGLGEGAEMRVPMAITVISGLLFATLLTLFFIPCLYALFDNKKFAGEASTSSQFDGPKGHLLKEEPSYE</sequence>
<dbReference type="AlphaFoldDB" id="A0A857JHL2"/>
<accession>A0A857JHL2</accession>
<feature type="transmembrane region" description="Helical" evidence="2">
    <location>
        <begin position="981"/>
        <end position="1003"/>
    </location>
</feature>
<gene>
    <name evidence="3" type="ORF">FX988_00629</name>
</gene>
<dbReference type="OrthoDB" id="5287122at2"/>
<dbReference type="RefSeq" id="WP_160178294.1">
    <property type="nucleotide sequence ID" value="NZ_CP047656.1"/>
</dbReference>
<dbReference type="Gene3D" id="3.30.70.1430">
    <property type="entry name" value="Multidrug efflux transporter AcrB pore domain"/>
    <property type="match status" value="2"/>
</dbReference>
<keyword evidence="2" id="KW-1133">Transmembrane helix</keyword>
<protein>
    <submittedName>
        <fullName evidence="3">Efflux pump membrane transporter BepE</fullName>
    </submittedName>
</protein>
<dbReference type="KEGG" id="pmes:FX988_00629"/>
<keyword evidence="2" id="KW-0472">Membrane</keyword>
<organism evidence="3 4">
    <name type="scientific">Paraglaciecola mesophila</name>
    <dbReference type="NCBI Taxonomy" id="197222"/>
    <lineage>
        <taxon>Bacteria</taxon>
        <taxon>Pseudomonadati</taxon>
        <taxon>Pseudomonadota</taxon>
        <taxon>Gammaproteobacteria</taxon>
        <taxon>Alteromonadales</taxon>
        <taxon>Alteromonadaceae</taxon>
        <taxon>Paraglaciecola</taxon>
    </lineage>
</organism>
<feature type="transmembrane region" description="Helical" evidence="2">
    <location>
        <begin position="399"/>
        <end position="425"/>
    </location>
</feature>
<feature type="transmembrane region" description="Helical" evidence="2">
    <location>
        <begin position="479"/>
        <end position="502"/>
    </location>
</feature>
<dbReference type="GO" id="GO:0005886">
    <property type="term" value="C:plasma membrane"/>
    <property type="evidence" value="ECO:0007669"/>
    <property type="project" value="TreeGrafter"/>
</dbReference>
<feature type="transmembrane region" description="Helical" evidence="2">
    <location>
        <begin position="446"/>
        <end position="467"/>
    </location>
</feature>
<reference evidence="3 4" key="1">
    <citation type="submission" date="2019-12" db="EMBL/GenBank/DDBJ databases">
        <title>Genome sequencing and assembly of endphytes of Porphyra tenera.</title>
        <authorList>
            <person name="Park J.M."/>
            <person name="Shin R."/>
            <person name="Jo S.H."/>
        </authorList>
    </citation>
    <scope>NUCLEOTIDE SEQUENCE [LARGE SCALE GENOMIC DNA]</scope>
    <source>
        <strain evidence="3 4">GPM4</strain>
    </source>
</reference>
<feature type="region of interest" description="Disordered" evidence="1">
    <location>
        <begin position="1125"/>
        <end position="1144"/>
    </location>
</feature>